<dbReference type="SUPFAM" id="SSF51126">
    <property type="entry name" value="Pectin lyase-like"/>
    <property type="match status" value="1"/>
</dbReference>
<dbReference type="Pfam" id="PF09479">
    <property type="entry name" value="Flg_new"/>
    <property type="match status" value="1"/>
</dbReference>
<evidence type="ECO:0000256" key="3">
    <source>
        <dbReference type="ARBA" id="ARBA00022844"/>
    </source>
</evidence>
<comment type="subcellular location">
    <subcellularLocation>
        <location evidence="1">Cell envelope</location>
    </subcellularLocation>
    <subcellularLocation>
        <location evidence="2">Virion</location>
    </subcellularLocation>
</comment>
<reference evidence="5" key="1">
    <citation type="journal article" date="2021" name="Proc. Natl. Acad. Sci. U.S.A.">
        <title>A Catalog of Tens of Thousands of Viruses from Human Metagenomes Reveals Hidden Associations with Chronic Diseases.</title>
        <authorList>
            <person name="Tisza M.J."/>
            <person name="Buck C.B."/>
        </authorList>
    </citation>
    <scope>NUCLEOTIDE SEQUENCE</scope>
    <source>
        <strain evidence="5">CtTOm1</strain>
    </source>
</reference>
<evidence type="ECO:0000256" key="4">
    <source>
        <dbReference type="SAM" id="MobiDB-lite"/>
    </source>
</evidence>
<dbReference type="InterPro" id="IPR011050">
    <property type="entry name" value="Pectin_lyase_fold/virulence"/>
</dbReference>
<evidence type="ECO:0000256" key="1">
    <source>
        <dbReference type="ARBA" id="ARBA00004196"/>
    </source>
</evidence>
<dbReference type="NCBIfam" id="TIGR02543">
    <property type="entry name" value="List_Bact_rpt"/>
    <property type="match status" value="1"/>
</dbReference>
<evidence type="ECO:0000313" key="5">
    <source>
        <dbReference type="EMBL" id="DAD89266.1"/>
    </source>
</evidence>
<dbReference type="InterPro" id="IPR013378">
    <property type="entry name" value="InlB-like_B-rpt"/>
</dbReference>
<protein>
    <recommendedName>
        <fullName evidence="6">Right handed beta helix domain-containing protein</fullName>
    </recommendedName>
</protein>
<feature type="region of interest" description="Disordered" evidence="4">
    <location>
        <begin position="537"/>
        <end position="558"/>
    </location>
</feature>
<dbReference type="GO" id="GO:0019058">
    <property type="term" value="P:viral life cycle"/>
    <property type="evidence" value="ECO:0007669"/>
    <property type="project" value="UniProtKB-ARBA"/>
</dbReference>
<evidence type="ECO:0008006" key="6">
    <source>
        <dbReference type="Google" id="ProtNLM"/>
    </source>
</evidence>
<proteinExistence type="predicted"/>
<dbReference type="GO" id="GO:0051701">
    <property type="term" value="P:biological process involved in interaction with host"/>
    <property type="evidence" value="ECO:0007669"/>
    <property type="project" value="UniProtKB-ARBA"/>
</dbReference>
<dbReference type="Gene3D" id="2.60.40.4270">
    <property type="entry name" value="Listeria-Bacteroides repeat domain"/>
    <property type="match status" value="1"/>
</dbReference>
<dbReference type="InterPro" id="IPR042229">
    <property type="entry name" value="Listeria/Bacterioides_rpt_sf"/>
</dbReference>
<dbReference type="EMBL" id="BK015057">
    <property type="protein sequence ID" value="DAD89266.1"/>
    <property type="molecule type" value="Genomic_DNA"/>
</dbReference>
<dbReference type="Gene3D" id="2.160.20.10">
    <property type="entry name" value="Single-stranded right-handed beta-helix, Pectin lyase-like"/>
    <property type="match status" value="1"/>
</dbReference>
<sequence length="558" mass="58714">MGILNVEHSGAAKGAPFCFSGLCRRNTLLKQKKGRKAKKERKRMKRLKQLACGFLAAALLVCALPARAQATGENYVEVAMTISPEYEAQGHGAAGRTAVAKQAMSAQFATLADAQAAFQKLYAPGEDGGYNGTTEDGNLSSYVNANPFYYRASDGPSDIDKRPVQAVEFIVHGTVPAGSGQGIQLGNGQAFVVNDVKLTGAGGTGAVTGGAGVHAKVAGGYEDTFVESGTFTVRGIDFQSGSPAGNTGVAADGSSYNTPGNAKRAASVNIVVENCTFDNQFYFYTNDGDTKAQNLTIRGCTFRGSAQTGKYAIFIQPDQAQRGENSSIVLENNIITNYDRGINVQARSSAVVEIRENTIDGITGADKEAVQITTCKTADIAGNTIRNVAGNVLRVHSLANGVVQQVDVTENIIEKSAYLLWDQTAGAANVAFAENEIASDVDRAHGYDRDTHQPVESAPSLVGDALDITVIWHDGVQAPRAETVKNGWGKPVAKPEAPARAGYTFGGWYADEACTAPFDFDAAQKSDVSVYAKWTKAAEQPDTPAGDAGGKQNPKTGV</sequence>
<organism evidence="5">
    <name type="scientific">Myoviridae sp. ctTOm1</name>
    <dbReference type="NCBI Taxonomy" id="2826657"/>
    <lineage>
        <taxon>Viruses</taxon>
        <taxon>Duplodnaviria</taxon>
        <taxon>Heunggongvirae</taxon>
        <taxon>Uroviricota</taxon>
        <taxon>Caudoviricetes</taxon>
    </lineage>
</organism>
<dbReference type="InterPro" id="IPR006626">
    <property type="entry name" value="PbH1"/>
</dbReference>
<dbReference type="InterPro" id="IPR012334">
    <property type="entry name" value="Pectin_lyas_fold"/>
</dbReference>
<dbReference type="GO" id="GO:0044423">
    <property type="term" value="C:virion component"/>
    <property type="evidence" value="ECO:0007669"/>
    <property type="project" value="UniProtKB-KW"/>
</dbReference>
<accession>A0A8S5N4T0</accession>
<keyword evidence="3" id="KW-0946">Virion</keyword>
<name>A0A8S5N4T0_9CAUD</name>
<dbReference type="SMART" id="SM00710">
    <property type="entry name" value="PbH1"/>
    <property type="match status" value="6"/>
</dbReference>
<evidence type="ECO:0000256" key="2">
    <source>
        <dbReference type="ARBA" id="ARBA00004328"/>
    </source>
</evidence>